<evidence type="ECO:0000259" key="3">
    <source>
        <dbReference type="Pfam" id="PF26496"/>
    </source>
</evidence>
<feature type="transmembrane region" description="Helical" evidence="2">
    <location>
        <begin position="34"/>
        <end position="55"/>
    </location>
</feature>
<evidence type="ECO:0000313" key="5">
    <source>
        <dbReference type="Proteomes" id="UP001056855"/>
    </source>
</evidence>
<feature type="transmembrane region" description="Helical" evidence="2">
    <location>
        <begin position="90"/>
        <end position="108"/>
    </location>
</feature>
<feature type="transmembrane region" description="Helical" evidence="2">
    <location>
        <begin position="62"/>
        <end position="84"/>
    </location>
</feature>
<dbReference type="EMBL" id="CP100355">
    <property type="protein sequence ID" value="UTF54834.1"/>
    <property type="molecule type" value="Genomic_DNA"/>
</dbReference>
<evidence type="ECO:0000256" key="2">
    <source>
        <dbReference type="SAM" id="Phobius"/>
    </source>
</evidence>
<dbReference type="AlphaFoldDB" id="A0A9E7SUJ2"/>
<protein>
    <recommendedName>
        <fullName evidence="3">DUF8163 domain-containing protein</fullName>
    </recommendedName>
</protein>
<reference evidence="4" key="1">
    <citation type="submission" date="2022-06" db="EMBL/GenBank/DDBJ databases">
        <title>Diverse halophilic archaea isolated from saline environments.</title>
        <authorList>
            <person name="Cui H.-L."/>
        </authorList>
    </citation>
    <scope>NUCLEOTIDE SEQUENCE</scope>
    <source>
        <strain evidence="4">WLHS1</strain>
    </source>
</reference>
<sequence>MSGQSGTATAEEADETQMRPPRVTDPGRPGGRPAGIALAIITVAMGVVAGPLGAIGGGVTAAGWYLLGTPYAIAIAHVALVVLFPSGLSLLSIGLLEAGVLTLVLAAATGERYPLRFAVTALVGVITLGGLTAVLVHTQPLWLAALGLVVAAGVLAYGLHRVELVQLGLVTDSVAEPTDETPTET</sequence>
<accession>A0A9E7SUJ2</accession>
<dbReference type="InterPro" id="IPR058477">
    <property type="entry name" value="DUF8163"/>
</dbReference>
<keyword evidence="5" id="KW-1185">Reference proteome</keyword>
<name>A0A9E7SUJ2_9EURY</name>
<gene>
    <name evidence="4" type="ORF">NGM29_06095</name>
</gene>
<feature type="domain" description="DUF8163" evidence="3">
    <location>
        <begin position="34"/>
        <end position="172"/>
    </location>
</feature>
<evidence type="ECO:0000256" key="1">
    <source>
        <dbReference type="SAM" id="MobiDB-lite"/>
    </source>
</evidence>
<feature type="transmembrane region" description="Helical" evidence="2">
    <location>
        <begin position="141"/>
        <end position="159"/>
    </location>
</feature>
<keyword evidence="2" id="KW-1133">Transmembrane helix</keyword>
<dbReference type="Pfam" id="PF26496">
    <property type="entry name" value="DUF8163"/>
    <property type="match status" value="1"/>
</dbReference>
<feature type="transmembrane region" description="Helical" evidence="2">
    <location>
        <begin position="115"/>
        <end position="135"/>
    </location>
</feature>
<evidence type="ECO:0000313" key="4">
    <source>
        <dbReference type="EMBL" id="UTF54834.1"/>
    </source>
</evidence>
<organism evidence="4 5">
    <name type="scientific">Natronosalvus rutilus</name>
    <dbReference type="NCBI Taxonomy" id="2953753"/>
    <lineage>
        <taxon>Archaea</taxon>
        <taxon>Methanobacteriati</taxon>
        <taxon>Methanobacteriota</taxon>
        <taxon>Stenosarchaea group</taxon>
        <taxon>Halobacteria</taxon>
        <taxon>Halobacteriales</taxon>
        <taxon>Natrialbaceae</taxon>
        <taxon>Natronosalvus</taxon>
    </lineage>
</organism>
<keyword evidence="2" id="KW-0472">Membrane</keyword>
<dbReference type="KEGG" id="sawl:NGM29_06095"/>
<keyword evidence="2" id="KW-0812">Transmembrane</keyword>
<feature type="region of interest" description="Disordered" evidence="1">
    <location>
        <begin position="1"/>
        <end position="30"/>
    </location>
</feature>
<dbReference type="Proteomes" id="UP001056855">
    <property type="component" value="Chromosome"/>
</dbReference>
<dbReference type="RefSeq" id="WP_254159548.1">
    <property type="nucleotide sequence ID" value="NZ_CP100355.1"/>
</dbReference>
<proteinExistence type="predicted"/>
<dbReference type="GeneID" id="73289599"/>